<dbReference type="Proteomes" id="UP001597509">
    <property type="component" value="Unassembled WGS sequence"/>
</dbReference>
<sequence length="179" mass="20345">MKQIQIDELHFELMIDENQIQKRIRLIGVDINHRYEDKNPVFIGVLNGCFMFMSDLLKQVVIPCEMSFVKLSSYQGTSQGEMSELIGLGIDLKGRDVIIVEDIVESGNSLKHTIASIEKQSPSSVVVCTLLLKPECLQNDFENIQYVGFEIEKEFVVGYGMDYNGLGRNIPHIYKNIVI</sequence>
<reference evidence="18" key="1">
    <citation type="journal article" date="2019" name="Int. J. Syst. Evol. Microbiol.">
        <title>The Global Catalogue of Microorganisms (GCM) 10K type strain sequencing project: providing services to taxonomists for standard genome sequencing and annotation.</title>
        <authorList>
            <consortium name="The Broad Institute Genomics Platform"/>
            <consortium name="The Broad Institute Genome Sequencing Center for Infectious Disease"/>
            <person name="Wu L."/>
            <person name="Ma J."/>
        </authorList>
    </citation>
    <scope>NUCLEOTIDE SEQUENCE [LARGE SCALE GENOMIC DNA]</scope>
    <source>
        <strain evidence="18">KCTC 22209</strain>
    </source>
</reference>
<dbReference type="NCBIfam" id="TIGR01203">
    <property type="entry name" value="HGPRTase"/>
    <property type="match status" value="1"/>
</dbReference>
<keyword evidence="7 15" id="KW-0328">Glycosyltransferase</keyword>
<comment type="pathway">
    <text evidence="3 15">Purine metabolism; IMP biosynthesis via salvage pathway; IMP from hypoxanthine: step 1/1.</text>
</comment>
<comment type="catalytic activity">
    <reaction evidence="13">
        <text>GMP + diphosphate = guanine + 5-phospho-alpha-D-ribose 1-diphosphate</text>
        <dbReference type="Rhea" id="RHEA:25424"/>
        <dbReference type="ChEBI" id="CHEBI:16235"/>
        <dbReference type="ChEBI" id="CHEBI:33019"/>
        <dbReference type="ChEBI" id="CHEBI:58017"/>
        <dbReference type="ChEBI" id="CHEBI:58115"/>
        <dbReference type="EC" id="2.4.2.8"/>
    </reaction>
    <physiologicalReaction direction="right-to-left" evidence="13">
        <dbReference type="Rhea" id="RHEA:25426"/>
    </physiologicalReaction>
</comment>
<dbReference type="InterPro" id="IPR000836">
    <property type="entry name" value="PRTase_dom"/>
</dbReference>
<dbReference type="RefSeq" id="WP_132840969.1">
    <property type="nucleotide sequence ID" value="NZ_JBHUPE010000011.1"/>
</dbReference>
<evidence type="ECO:0000256" key="9">
    <source>
        <dbReference type="ARBA" id="ARBA00022723"/>
    </source>
</evidence>
<dbReference type="SUPFAM" id="SSF53271">
    <property type="entry name" value="PRTase-like"/>
    <property type="match status" value="1"/>
</dbReference>
<keyword evidence="8 15" id="KW-0808">Transferase</keyword>
<evidence type="ECO:0000259" key="16">
    <source>
        <dbReference type="Pfam" id="PF00156"/>
    </source>
</evidence>
<evidence type="ECO:0000256" key="8">
    <source>
        <dbReference type="ARBA" id="ARBA00022679"/>
    </source>
</evidence>
<dbReference type="Gene3D" id="3.40.50.2020">
    <property type="match status" value="1"/>
</dbReference>
<proteinExistence type="inferred from homology"/>
<evidence type="ECO:0000256" key="11">
    <source>
        <dbReference type="ARBA" id="ARBA00022741"/>
    </source>
</evidence>
<evidence type="ECO:0000256" key="7">
    <source>
        <dbReference type="ARBA" id="ARBA00022676"/>
    </source>
</evidence>
<evidence type="ECO:0000256" key="12">
    <source>
        <dbReference type="ARBA" id="ARBA00022842"/>
    </source>
</evidence>
<keyword evidence="18" id="KW-1185">Reference proteome</keyword>
<dbReference type="InterPro" id="IPR050408">
    <property type="entry name" value="HGPRT"/>
</dbReference>
<evidence type="ECO:0000256" key="5">
    <source>
        <dbReference type="ARBA" id="ARBA00011895"/>
    </source>
</evidence>
<organism evidence="17 18">
    <name type="scientific">Sphingobacterium anhuiense</name>
    <dbReference type="NCBI Taxonomy" id="493780"/>
    <lineage>
        <taxon>Bacteria</taxon>
        <taxon>Pseudomonadati</taxon>
        <taxon>Bacteroidota</taxon>
        <taxon>Sphingobacteriia</taxon>
        <taxon>Sphingobacteriales</taxon>
        <taxon>Sphingobacteriaceae</taxon>
        <taxon>Sphingobacterium</taxon>
    </lineage>
</organism>
<dbReference type="PANTHER" id="PTHR43340">
    <property type="entry name" value="HYPOXANTHINE-GUANINE PHOSPHORIBOSYLTRANSFERASE"/>
    <property type="match status" value="1"/>
</dbReference>
<evidence type="ECO:0000256" key="6">
    <source>
        <dbReference type="ARBA" id="ARBA00022490"/>
    </source>
</evidence>
<evidence type="ECO:0000313" key="17">
    <source>
        <dbReference type="EMBL" id="MFD2906376.1"/>
    </source>
</evidence>
<evidence type="ECO:0000256" key="15">
    <source>
        <dbReference type="RuleBase" id="RU364099"/>
    </source>
</evidence>
<keyword evidence="11 15" id="KW-0547">Nucleotide-binding</keyword>
<dbReference type="InterPro" id="IPR029057">
    <property type="entry name" value="PRTase-like"/>
</dbReference>
<evidence type="ECO:0000256" key="4">
    <source>
        <dbReference type="ARBA" id="ARBA00008391"/>
    </source>
</evidence>
<protein>
    <recommendedName>
        <fullName evidence="5 15">Hypoxanthine phosphoribosyltransferase</fullName>
        <ecNumber evidence="5 15">2.4.2.8</ecNumber>
    </recommendedName>
</protein>
<comment type="similarity">
    <text evidence="4 15">Belongs to the purine/pyrimidine phosphoribosyltransferase family.</text>
</comment>
<dbReference type="PANTHER" id="PTHR43340:SF1">
    <property type="entry name" value="HYPOXANTHINE PHOSPHORIBOSYLTRANSFERASE"/>
    <property type="match status" value="1"/>
</dbReference>
<evidence type="ECO:0000256" key="1">
    <source>
        <dbReference type="ARBA" id="ARBA00001946"/>
    </source>
</evidence>
<comment type="caution">
    <text evidence="17">The sequence shown here is derived from an EMBL/GenBank/DDBJ whole genome shotgun (WGS) entry which is preliminary data.</text>
</comment>
<evidence type="ECO:0000256" key="14">
    <source>
        <dbReference type="ARBA" id="ARBA00049402"/>
    </source>
</evidence>
<keyword evidence="9 15" id="KW-0479">Metal-binding</keyword>
<evidence type="ECO:0000256" key="13">
    <source>
        <dbReference type="ARBA" id="ARBA00048811"/>
    </source>
</evidence>
<dbReference type="EC" id="2.4.2.8" evidence="5 15"/>
<dbReference type="CDD" id="cd06223">
    <property type="entry name" value="PRTases_typeI"/>
    <property type="match status" value="1"/>
</dbReference>
<dbReference type="GO" id="GO:0016757">
    <property type="term" value="F:glycosyltransferase activity"/>
    <property type="evidence" value="ECO:0007669"/>
    <property type="project" value="UniProtKB-KW"/>
</dbReference>
<comment type="cofactor">
    <cofactor evidence="1 15">
        <name>Mg(2+)</name>
        <dbReference type="ChEBI" id="CHEBI:18420"/>
    </cofactor>
</comment>
<dbReference type="Pfam" id="PF00156">
    <property type="entry name" value="Pribosyltran"/>
    <property type="match status" value="1"/>
</dbReference>
<keyword evidence="10 15" id="KW-0660">Purine salvage</keyword>
<comment type="subcellular location">
    <subcellularLocation>
        <location evidence="2 15">Cytoplasm</location>
    </subcellularLocation>
</comment>
<evidence type="ECO:0000256" key="2">
    <source>
        <dbReference type="ARBA" id="ARBA00004496"/>
    </source>
</evidence>
<comment type="catalytic activity">
    <reaction evidence="14">
        <text>IMP + diphosphate = hypoxanthine + 5-phospho-alpha-D-ribose 1-diphosphate</text>
        <dbReference type="Rhea" id="RHEA:17973"/>
        <dbReference type="ChEBI" id="CHEBI:17368"/>
        <dbReference type="ChEBI" id="CHEBI:33019"/>
        <dbReference type="ChEBI" id="CHEBI:58017"/>
        <dbReference type="ChEBI" id="CHEBI:58053"/>
        <dbReference type="EC" id="2.4.2.8"/>
    </reaction>
    <physiologicalReaction direction="right-to-left" evidence="14">
        <dbReference type="Rhea" id="RHEA:17975"/>
    </physiologicalReaction>
</comment>
<feature type="domain" description="Phosphoribosyltransferase" evidence="16">
    <location>
        <begin position="20"/>
        <end position="163"/>
    </location>
</feature>
<accession>A0ABW5Z229</accession>
<evidence type="ECO:0000313" key="18">
    <source>
        <dbReference type="Proteomes" id="UP001597509"/>
    </source>
</evidence>
<dbReference type="InterPro" id="IPR005904">
    <property type="entry name" value="Hxn_phspho_trans"/>
</dbReference>
<evidence type="ECO:0000256" key="3">
    <source>
        <dbReference type="ARBA" id="ARBA00004669"/>
    </source>
</evidence>
<keyword evidence="12 15" id="KW-0460">Magnesium</keyword>
<dbReference type="EMBL" id="JBHUPE010000011">
    <property type="protein sequence ID" value="MFD2906376.1"/>
    <property type="molecule type" value="Genomic_DNA"/>
</dbReference>
<evidence type="ECO:0000256" key="10">
    <source>
        <dbReference type="ARBA" id="ARBA00022726"/>
    </source>
</evidence>
<name>A0ABW5Z229_9SPHI</name>
<keyword evidence="6 15" id="KW-0963">Cytoplasm</keyword>
<gene>
    <name evidence="17" type="primary">hpt</name>
    <name evidence="17" type="ORF">ACFS6I_20775</name>
</gene>